<name>A0AAE3IUW7_9BACI</name>
<evidence type="ECO:0000313" key="4">
    <source>
        <dbReference type="Proteomes" id="UP001209318"/>
    </source>
</evidence>
<organism evidence="3 4">
    <name type="scientific">Perspicuibacillus lycopersici</name>
    <dbReference type="NCBI Taxonomy" id="1325689"/>
    <lineage>
        <taxon>Bacteria</taxon>
        <taxon>Bacillati</taxon>
        <taxon>Bacillota</taxon>
        <taxon>Bacilli</taxon>
        <taxon>Bacillales</taxon>
        <taxon>Bacillaceae</taxon>
        <taxon>Perspicuibacillus</taxon>
    </lineage>
</organism>
<evidence type="ECO:0000259" key="2">
    <source>
        <dbReference type="PROSITE" id="PS50887"/>
    </source>
</evidence>
<dbReference type="FunFam" id="3.30.70.270:FF:000001">
    <property type="entry name" value="Diguanylate cyclase domain protein"/>
    <property type="match status" value="1"/>
</dbReference>
<dbReference type="CDD" id="cd01949">
    <property type="entry name" value="GGDEF"/>
    <property type="match status" value="1"/>
</dbReference>
<dbReference type="Pfam" id="PF00990">
    <property type="entry name" value="GGDEF"/>
    <property type="match status" value="1"/>
</dbReference>
<dbReference type="GO" id="GO:0052621">
    <property type="term" value="F:diguanylate cyclase activity"/>
    <property type="evidence" value="ECO:0007669"/>
    <property type="project" value="TreeGrafter"/>
</dbReference>
<accession>A0AAE3IUW7</accession>
<dbReference type="SUPFAM" id="SSF55073">
    <property type="entry name" value="Nucleotide cyclase"/>
    <property type="match status" value="1"/>
</dbReference>
<dbReference type="InterPro" id="IPR029016">
    <property type="entry name" value="GAF-like_dom_sf"/>
</dbReference>
<dbReference type="InterPro" id="IPR000160">
    <property type="entry name" value="GGDEF_dom"/>
</dbReference>
<proteinExistence type="predicted"/>
<evidence type="ECO:0000256" key="1">
    <source>
        <dbReference type="SAM" id="Phobius"/>
    </source>
</evidence>
<dbReference type="Gene3D" id="3.30.450.40">
    <property type="match status" value="1"/>
</dbReference>
<dbReference type="RefSeq" id="WP_263073263.1">
    <property type="nucleotide sequence ID" value="NZ_JAOUSF010000003.1"/>
</dbReference>
<dbReference type="PANTHER" id="PTHR45138">
    <property type="entry name" value="REGULATORY COMPONENTS OF SENSORY TRANSDUCTION SYSTEM"/>
    <property type="match status" value="1"/>
</dbReference>
<dbReference type="Proteomes" id="UP001209318">
    <property type="component" value="Unassembled WGS sequence"/>
</dbReference>
<protein>
    <submittedName>
        <fullName evidence="3">Sensor domain-containing diguanylate cyclase</fullName>
    </submittedName>
</protein>
<dbReference type="InterPro" id="IPR029787">
    <property type="entry name" value="Nucleotide_cyclase"/>
</dbReference>
<dbReference type="InterPro" id="IPR043128">
    <property type="entry name" value="Rev_trsase/Diguanyl_cyclase"/>
</dbReference>
<dbReference type="InterPro" id="IPR050469">
    <property type="entry name" value="Diguanylate_Cyclase"/>
</dbReference>
<dbReference type="GO" id="GO:0005886">
    <property type="term" value="C:plasma membrane"/>
    <property type="evidence" value="ECO:0007669"/>
    <property type="project" value="TreeGrafter"/>
</dbReference>
<dbReference type="PANTHER" id="PTHR45138:SF9">
    <property type="entry name" value="DIGUANYLATE CYCLASE DGCM-RELATED"/>
    <property type="match status" value="1"/>
</dbReference>
<dbReference type="SMART" id="SM00267">
    <property type="entry name" value="GGDEF"/>
    <property type="match status" value="1"/>
</dbReference>
<dbReference type="AlphaFoldDB" id="A0AAE3IUW7"/>
<dbReference type="NCBIfam" id="TIGR00254">
    <property type="entry name" value="GGDEF"/>
    <property type="match status" value="1"/>
</dbReference>
<dbReference type="EMBL" id="JAOUSF010000003">
    <property type="protein sequence ID" value="MCU9614028.1"/>
    <property type="molecule type" value="Genomic_DNA"/>
</dbReference>
<dbReference type="GO" id="GO:0043709">
    <property type="term" value="P:cell adhesion involved in single-species biofilm formation"/>
    <property type="evidence" value="ECO:0007669"/>
    <property type="project" value="TreeGrafter"/>
</dbReference>
<keyword evidence="4" id="KW-1185">Reference proteome</keyword>
<feature type="transmembrane region" description="Helical" evidence="1">
    <location>
        <begin position="39"/>
        <end position="59"/>
    </location>
</feature>
<feature type="transmembrane region" description="Helical" evidence="1">
    <location>
        <begin position="65"/>
        <end position="95"/>
    </location>
</feature>
<evidence type="ECO:0000313" key="3">
    <source>
        <dbReference type="EMBL" id="MCU9614028.1"/>
    </source>
</evidence>
<dbReference type="SUPFAM" id="SSF55781">
    <property type="entry name" value="GAF domain-like"/>
    <property type="match status" value="1"/>
</dbReference>
<dbReference type="Pfam" id="PF13185">
    <property type="entry name" value="GAF_2"/>
    <property type="match status" value="1"/>
</dbReference>
<feature type="transmembrane region" description="Helical" evidence="1">
    <location>
        <begin position="180"/>
        <end position="200"/>
    </location>
</feature>
<dbReference type="PROSITE" id="PS50887">
    <property type="entry name" value="GGDEF"/>
    <property type="match status" value="1"/>
</dbReference>
<keyword evidence="1" id="KW-1133">Transmembrane helix</keyword>
<feature type="transmembrane region" description="Helical" evidence="1">
    <location>
        <begin position="107"/>
        <end position="128"/>
    </location>
</feature>
<dbReference type="InterPro" id="IPR003018">
    <property type="entry name" value="GAF"/>
</dbReference>
<dbReference type="GO" id="GO:1902201">
    <property type="term" value="P:negative regulation of bacterial-type flagellum-dependent cell motility"/>
    <property type="evidence" value="ECO:0007669"/>
    <property type="project" value="TreeGrafter"/>
</dbReference>
<comment type="caution">
    <text evidence="3">The sequence shown here is derived from an EMBL/GenBank/DDBJ whole genome shotgun (WGS) entry which is preliminary data.</text>
</comment>
<reference evidence="3" key="1">
    <citation type="submission" date="2022-10" db="EMBL/GenBank/DDBJ databases">
        <title>Description of Fervidibacillus gen. nov. in the family Fervidibacillaceae fam. nov. with two species, Fervidibacillus albus sp. nov., and Fervidibacillus halotolerans sp. nov., isolated from tidal flat sediments.</title>
        <authorList>
            <person name="Kwon K.K."/>
            <person name="Yang S.-H."/>
        </authorList>
    </citation>
    <scope>NUCLEOTIDE SEQUENCE</scope>
    <source>
        <strain evidence="3">JCM 19140</strain>
    </source>
</reference>
<keyword evidence="1" id="KW-0472">Membrane</keyword>
<feature type="transmembrane region" description="Helical" evidence="1">
    <location>
        <begin position="206"/>
        <end position="226"/>
    </location>
</feature>
<feature type="transmembrane region" description="Helical" evidence="1">
    <location>
        <begin position="148"/>
        <end position="168"/>
    </location>
</feature>
<feature type="transmembrane region" description="Helical" evidence="1">
    <location>
        <begin position="6"/>
        <end position="27"/>
    </location>
</feature>
<feature type="domain" description="GGDEF" evidence="2">
    <location>
        <begin position="430"/>
        <end position="572"/>
    </location>
</feature>
<gene>
    <name evidence="3" type="ORF">OEV98_10690</name>
</gene>
<sequence length="572" mass="65728">MVLDKKIQYFIWIAWVIIFPAGLWICHELEPPTLDLINTDFYIFVLLMIPAALIPIIINKTLLSVIQWITLAVFLKFGLYAELILGQIVVLLVLSRVHLTKDQLYRFPLNSSMFVIVSIVSACVYYLLGGTHETSAISNLSFIRLAAIYLAVYFFLNQFMIFFCYRLLFKEKVSIFSAELLWESLIQIVTFPIGIILYFLYNNIGIISAVLIGFPVISMLLVLKYYNTTKQMNNHLQKAVEFGHQLTERLKSNEVLEVFIHNLLKMFPIDYLYILDNVNGEQLELIHSYENGENVDIESSPIRKFDGIAGMVWANEEAVLFGEKKEWEKLSSGYIPNDMESVLTVPMMKNNEVTGVLTIGTKRKRTYEKYHLMIIDILCSYLAIAFENARHYERTKFQSERCQLTNLYNARVFTEKLEENFDKLNNGEVDGLSLLLIDIDHFKMVNDTYGHQSGDEILIQVADLLKNIVNVKGLLARYGGEEFVILLPNVNKEDADLFAERIRETIENRTFTMYDNLSDTRRKLTARITVSIGVASSPTDTDDPMALLRYADRALYIGAKRVGRNKAAKYVS</sequence>
<dbReference type="Gene3D" id="3.30.70.270">
    <property type="match status" value="1"/>
</dbReference>
<keyword evidence="1" id="KW-0812">Transmembrane</keyword>